<dbReference type="RefSeq" id="XP_003292316.1">
    <property type="nucleotide sequence ID" value="XM_003292268.1"/>
</dbReference>
<feature type="signal peptide" evidence="1">
    <location>
        <begin position="1"/>
        <end position="20"/>
    </location>
</feature>
<sequence>MNKVFSLLFCILLLSHVALGDFDFNSVVSISKDDDVVRAYASVQLPGGFIATGVSVDGSLVEGDGVNVDTSFFKFSTLGSFPILQWFYYHGSVSAGAGGSIDISTSALSSAYIPTYVIEYVEKNGQEGLQIGEDDIVGHINLAKYTYDVDIETNKQATGFNVYHITATSSNGLFQMNFTLADQPVEVDGNRISAEQTKIDIGIYNYYDDKVNKASSTILCKDLACGSTGPSSNQSSLALLSFYAAGKFDLDLSGNAGITVQNDNGIYAGFNWVSNAKVTKEDGTVSVSANVVTSVNGTDNQVYGSAQISGIFTADASHKFLVQSFEGIRPSAVEWDPTMGGASEKFQNENSGFRIASSFVLVLVGLVAALLL</sequence>
<dbReference type="PANTHER" id="PTHR38085">
    <property type="match status" value="1"/>
</dbReference>
<keyword evidence="3" id="KW-1185">Reference proteome</keyword>
<dbReference type="VEuPathDB" id="AmoebaDB:DICPUDRAFT_99303"/>
<keyword evidence="1" id="KW-0732">Signal</keyword>
<gene>
    <name evidence="2" type="ORF">DICPUDRAFT_99303</name>
</gene>
<dbReference type="PANTHER" id="PTHR38085:SF1">
    <property type="match status" value="1"/>
</dbReference>
<reference evidence="3" key="1">
    <citation type="journal article" date="2011" name="Genome Biol.">
        <title>Comparative genomics of the social amoebae Dictyostelium discoideum and Dictyostelium purpureum.</title>
        <authorList>
            <consortium name="US DOE Joint Genome Institute (JGI-PGF)"/>
            <person name="Sucgang R."/>
            <person name="Kuo A."/>
            <person name="Tian X."/>
            <person name="Salerno W."/>
            <person name="Parikh A."/>
            <person name="Feasley C.L."/>
            <person name="Dalin E."/>
            <person name="Tu H."/>
            <person name="Huang E."/>
            <person name="Barry K."/>
            <person name="Lindquist E."/>
            <person name="Shapiro H."/>
            <person name="Bruce D."/>
            <person name="Schmutz J."/>
            <person name="Salamov A."/>
            <person name="Fey P."/>
            <person name="Gaudet P."/>
            <person name="Anjard C."/>
            <person name="Babu M.M."/>
            <person name="Basu S."/>
            <person name="Bushmanova Y."/>
            <person name="van der Wel H."/>
            <person name="Katoh-Kurasawa M."/>
            <person name="Dinh C."/>
            <person name="Coutinho P.M."/>
            <person name="Saito T."/>
            <person name="Elias M."/>
            <person name="Schaap P."/>
            <person name="Kay R.R."/>
            <person name="Henrissat B."/>
            <person name="Eichinger L."/>
            <person name="Rivero F."/>
            <person name="Putnam N.H."/>
            <person name="West C.M."/>
            <person name="Loomis W.F."/>
            <person name="Chisholm R.L."/>
            <person name="Shaulsky G."/>
            <person name="Strassmann J.E."/>
            <person name="Queller D.C."/>
            <person name="Kuspa A."/>
            <person name="Grigoriev I.V."/>
        </authorList>
    </citation>
    <scope>NUCLEOTIDE SEQUENCE [LARGE SCALE GENOMIC DNA]</scope>
    <source>
        <strain evidence="3">QSDP1</strain>
    </source>
</reference>
<dbReference type="KEGG" id="dpp:DICPUDRAFT_99303"/>
<dbReference type="GeneID" id="10507972"/>
<protein>
    <submittedName>
        <fullName evidence="2">Uncharacterized protein</fullName>
    </submittedName>
</protein>
<accession>F0ZY29</accession>
<dbReference type="eggNOG" id="ENOG502RHQX">
    <property type="taxonomic scope" value="Eukaryota"/>
</dbReference>
<evidence type="ECO:0000256" key="1">
    <source>
        <dbReference type="SAM" id="SignalP"/>
    </source>
</evidence>
<dbReference type="OrthoDB" id="19998at2759"/>
<dbReference type="InParanoid" id="F0ZY29"/>
<evidence type="ECO:0000313" key="3">
    <source>
        <dbReference type="Proteomes" id="UP000001064"/>
    </source>
</evidence>
<dbReference type="AlphaFoldDB" id="F0ZY29"/>
<organism evidence="2 3">
    <name type="scientific">Dictyostelium purpureum</name>
    <name type="common">Slime mold</name>
    <dbReference type="NCBI Taxonomy" id="5786"/>
    <lineage>
        <taxon>Eukaryota</taxon>
        <taxon>Amoebozoa</taxon>
        <taxon>Evosea</taxon>
        <taxon>Eumycetozoa</taxon>
        <taxon>Dictyostelia</taxon>
        <taxon>Dictyosteliales</taxon>
        <taxon>Dictyosteliaceae</taxon>
        <taxon>Dictyostelium</taxon>
    </lineage>
</organism>
<name>F0ZY29_DICPU</name>
<proteinExistence type="predicted"/>
<dbReference type="EMBL" id="GL871273">
    <property type="protein sequence ID" value="EGC31150.1"/>
    <property type="molecule type" value="Genomic_DNA"/>
</dbReference>
<evidence type="ECO:0000313" key="2">
    <source>
        <dbReference type="EMBL" id="EGC31150.1"/>
    </source>
</evidence>
<dbReference type="Proteomes" id="UP000001064">
    <property type="component" value="Unassembled WGS sequence"/>
</dbReference>
<feature type="chain" id="PRO_5003263941" evidence="1">
    <location>
        <begin position="21"/>
        <end position="372"/>
    </location>
</feature>
<dbReference type="OMA" id="IVGHINL"/>
<dbReference type="FunCoup" id="F0ZY29">
    <property type="interactions" value="1"/>
</dbReference>